<dbReference type="AlphaFoldDB" id="A0A0D2PKP4"/>
<organism evidence="2 3">
    <name type="scientific">Hypholoma sublateritium (strain FD-334 SS-4)</name>
    <dbReference type="NCBI Taxonomy" id="945553"/>
    <lineage>
        <taxon>Eukaryota</taxon>
        <taxon>Fungi</taxon>
        <taxon>Dikarya</taxon>
        <taxon>Basidiomycota</taxon>
        <taxon>Agaricomycotina</taxon>
        <taxon>Agaricomycetes</taxon>
        <taxon>Agaricomycetidae</taxon>
        <taxon>Agaricales</taxon>
        <taxon>Agaricineae</taxon>
        <taxon>Strophariaceae</taxon>
        <taxon>Hypholoma</taxon>
    </lineage>
</organism>
<name>A0A0D2PKP4_HYPSF</name>
<sequence length="376" mass="41032">MSDAPPIVNPDTPLAFLDPVSAYQTSVSLYVTVASLGVLVWDILDNISNEYAVLFKTRPTLSMVAYLGSRIGTVGYVVSSAIFETAPTGNCPAFEKITDAWYPISLGFSGLLFFLRVKAIYNRNPFVVAFFFVLWLGLLACTMLIPIGVLGDSIANTKYCEDADVPNSAYAAVTAPLVHDTLVFAAISWRLAQNAHTQNFKEGWKAAILGRYLPTFTKGLLLDGQRYYLVTLVSSLVTVVMAFDQSVPVPMRTMFATLNIVLVNIMACRVYRRTKTGLLRETEISTSHMVGISETSKNRPAVISVQTNRTRTTDDSYRVDIELANRKKSNISIVNGATTRSKTVVATVDAASDIDIEAKGADVQLKSYSSSLGGEE</sequence>
<keyword evidence="1" id="KW-0812">Transmembrane</keyword>
<dbReference type="Proteomes" id="UP000054270">
    <property type="component" value="Unassembled WGS sequence"/>
</dbReference>
<dbReference type="EMBL" id="KN817566">
    <property type="protein sequence ID" value="KJA20535.1"/>
    <property type="molecule type" value="Genomic_DNA"/>
</dbReference>
<feature type="transmembrane region" description="Helical" evidence="1">
    <location>
        <begin position="102"/>
        <end position="119"/>
    </location>
</feature>
<proteinExistence type="predicted"/>
<dbReference type="OrthoDB" id="3038990at2759"/>
<evidence type="ECO:0000313" key="3">
    <source>
        <dbReference type="Proteomes" id="UP000054270"/>
    </source>
</evidence>
<evidence type="ECO:0000313" key="2">
    <source>
        <dbReference type="EMBL" id="KJA20535.1"/>
    </source>
</evidence>
<keyword evidence="1" id="KW-0472">Membrane</keyword>
<reference evidence="3" key="1">
    <citation type="submission" date="2014-04" db="EMBL/GenBank/DDBJ databases">
        <title>Evolutionary Origins and Diversification of the Mycorrhizal Mutualists.</title>
        <authorList>
            <consortium name="DOE Joint Genome Institute"/>
            <consortium name="Mycorrhizal Genomics Consortium"/>
            <person name="Kohler A."/>
            <person name="Kuo A."/>
            <person name="Nagy L.G."/>
            <person name="Floudas D."/>
            <person name="Copeland A."/>
            <person name="Barry K.W."/>
            <person name="Cichocki N."/>
            <person name="Veneault-Fourrey C."/>
            <person name="LaButti K."/>
            <person name="Lindquist E.A."/>
            <person name="Lipzen A."/>
            <person name="Lundell T."/>
            <person name="Morin E."/>
            <person name="Murat C."/>
            <person name="Riley R."/>
            <person name="Ohm R."/>
            <person name="Sun H."/>
            <person name="Tunlid A."/>
            <person name="Henrissat B."/>
            <person name="Grigoriev I.V."/>
            <person name="Hibbett D.S."/>
            <person name="Martin F."/>
        </authorList>
    </citation>
    <scope>NUCLEOTIDE SEQUENCE [LARGE SCALE GENOMIC DNA]</scope>
    <source>
        <strain evidence="3">FD-334 SS-4</strain>
    </source>
</reference>
<feature type="transmembrane region" description="Helical" evidence="1">
    <location>
        <begin position="64"/>
        <end position="82"/>
    </location>
</feature>
<keyword evidence="3" id="KW-1185">Reference proteome</keyword>
<gene>
    <name evidence="2" type="ORF">HYPSUDRAFT_216915</name>
</gene>
<feature type="transmembrane region" description="Helical" evidence="1">
    <location>
        <begin position="249"/>
        <end position="271"/>
    </location>
</feature>
<evidence type="ECO:0000256" key="1">
    <source>
        <dbReference type="SAM" id="Phobius"/>
    </source>
</evidence>
<protein>
    <recommendedName>
        <fullName evidence="4">Glucose receptor Git3 N-terminal domain-containing protein</fullName>
    </recommendedName>
</protein>
<feature type="transmembrane region" description="Helical" evidence="1">
    <location>
        <begin position="169"/>
        <end position="192"/>
    </location>
</feature>
<keyword evidence="1" id="KW-1133">Transmembrane helix</keyword>
<accession>A0A0D2PKP4</accession>
<evidence type="ECO:0008006" key="4">
    <source>
        <dbReference type="Google" id="ProtNLM"/>
    </source>
</evidence>
<feature type="transmembrane region" description="Helical" evidence="1">
    <location>
        <begin position="20"/>
        <end position="44"/>
    </location>
</feature>
<feature type="transmembrane region" description="Helical" evidence="1">
    <location>
        <begin position="126"/>
        <end position="149"/>
    </location>
</feature>
<feature type="transmembrane region" description="Helical" evidence="1">
    <location>
        <begin position="227"/>
        <end position="243"/>
    </location>
</feature>